<organism evidence="2">
    <name type="scientific">Desulfacinum infernum</name>
    <dbReference type="NCBI Taxonomy" id="35837"/>
    <lineage>
        <taxon>Bacteria</taxon>
        <taxon>Pseudomonadati</taxon>
        <taxon>Thermodesulfobacteriota</taxon>
        <taxon>Syntrophobacteria</taxon>
        <taxon>Syntrophobacterales</taxon>
        <taxon>Syntrophobacteraceae</taxon>
        <taxon>Desulfacinum</taxon>
    </lineage>
</organism>
<dbReference type="InterPro" id="IPR007048">
    <property type="entry name" value="IraD/Gp25-like"/>
</dbReference>
<comment type="caution">
    <text evidence="2">The sequence shown here is derived from an EMBL/GenBank/DDBJ whole genome shotgun (WGS) entry which is preliminary data.</text>
</comment>
<dbReference type="Pfam" id="PF04965">
    <property type="entry name" value="GPW_gp25"/>
    <property type="match status" value="1"/>
</dbReference>
<reference evidence="2" key="1">
    <citation type="journal article" date="2020" name="mSystems">
        <title>Genome- and Community-Level Interaction Insights into Carbon Utilization and Element Cycling Functions of Hydrothermarchaeota in Hydrothermal Sediment.</title>
        <authorList>
            <person name="Zhou Z."/>
            <person name="Liu Y."/>
            <person name="Xu W."/>
            <person name="Pan J."/>
            <person name="Luo Z.H."/>
            <person name="Li M."/>
        </authorList>
    </citation>
    <scope>NUCLEOTIDE SEQUENCE [LARGE SCALE GENOMIC DNA]</scope>
    <source>
        <strain evidence="2">SpSt-456</strain>
    </source>
</reference>
<dbReference type="EMBL" id="DSTK01000039">
    <property type="protein sequence ID" value="HFK98434.1"/>
    <property type="molecule type" value="Genomic_DNA"/>
</dbReference>
<accession>A0A832A844</accession>
<dbReference type="SUPFAM" id="SSF160719">
    <property type="entry name" value="gpW/gp25-like"/>
    <property type="match status" value="1"/>
</dbReference>
<feature type="domain" description="IraD/Gp25-like" evidence="1">
    <location>
        <begin position="31"/>
        <end position="121"/>
    </location>
</feature>
<proteinExistence type="predicted"/>
<protein>
    <submittedName>
        <fullName evidence="2">Baseplate assembly protein</fullName>
    </submittedName>
</protein>
<evidence type="ECO:0000313" key="2">
    <source>
        <dbReference type="EMBL" id="HFK98434.1"/>
    </source>
</evidence>
<evidence type="ECO:0000259" key="1">
    <source>
        <dbReference type="Pfam" id="PF04965"/>
    </source>
</evidence>
<gene>
    <name evidence="2" type="ORF">ENS06_14065</name>
</gene>
<dbReference type="Gene3D" id="3.10.450.40">
    <property type="match status" value="1"/>
</dbReference>
<name>A0A832A844_9BACT</name>
<sequence length="134" mass="15295">MPGIPSHLPPEPIGWPLLPVPDADGRLRYPSLEESVRQSIRIVLLTQPGELLMRPTFGAGLSRYVHEPNTLSTRRRIHDAVLEALEKWEPRILVDHVLVEAVADKPDRIRVEIVYRLRRTNRPARTALTMTLES</sequence>
<dbReference type="AlphaFoldDB" id="A0A832A844"/>